<sequence length="49" mass="5560">MLLPETKRGSTHDLETLLYDSFGEALVIPDLPPDTRKLYEQALQTGRET</sequence>
<organism evidence="1 2">
    <name type="scientific">Paraglaciecola aquimarina</name>
    <dbReference type="NCBI Taxonomy" id="1235557"/>
    <lineage>
        <taxon>Bacteria</taxon>
        <taxon>Pseudomonadati</taxon>
        <taxon>Pseudomonadota</taxon>
        <taxon>Gammaproteobacteria</taxon>
        <taxon>Alteromonadales</taxon>
        <taxon>Alteromonadaceae</taxon>
        <taxon>Paraglaciecola</taxon>
    </lineage>
</organism>
<comment type="caution">
    <text evidence="1">The sequence shown here is derived from an EMBL/GenBank/DDBJ whole genome shotgun (WGS) entry which is preliminary data.</text>
</comment>
<reference evidence="1 2" key="1">
    <citation type="submission" date="2023-10" db="EMBL/GenBank/DDBJ databases">
        <title>Glaciecola aquimarina strain GGW-M5 nov., isolated from a coastal seawater.</title>
        <authorList>
            <person name="Bayburt H."/>
            <person name="Kim J.M."/>
            <person name="Choi B.J."/>
            <person name="Jeon C.O."/>
        </authorList>
    </citation>
    <scope>NUCLEOTIDE SEQUENCE [LARGE SCALE GENOMIC DNA]</scope>
    <source>
        <strain evidence="1 2">KCTC 32108</strain>
    </source>
</reference>
<keyword evidence="2" id="KW-1185">Reference proteome</keyword>
<gene>
    <name evidence="1" type="ORF">RS130_00735</name>
</gene>
<proteinExistence type="predicted"/>
<evidence type="ECO:0000313" key="2">
    <source>
        <dbReference type="Proteomes" id="UP001247805"/>
    </source>
</evidence>
<dbReference type="Proteomes" id="UP001247805">
    <property type="component" value="Unassembled WGS sequence"/>
</dbReference>
<evidence type="ECO:0000313" key="1">
    <source>
        <dbReference type="EMBL" id="MDU0352637.1"/>
    </source>
</evidence>
<accession>A0ABU3SRK5</accession>
<name>A0ABU3SRK5_9ALTE</name>
<protein>
    <submittedName>
        <fullName evidence="1">Uncharacterized protein</fullName>
    </submittedName>
</protein>
<dbReference type="EMBL" id="JAWDIO010000001">
    <property type="protein sequence ID" value="MDU0352637.1"/>
    <property type="molecule type" value="Genomic_DNA"/>
</dbReference>
<dbReference type="RefSeq" id="WP_316024346.1">
    <property type="nucleotide sequence ID" value="NZ_JAWDIO010000001.1"/>
</dbReference>